<dbReference type="InterPro" id="IPR036291">
    <property type="entry name" value="NAD(P)-bd_dom_sf"/>
</dbReference>
<dbReference type="PANTHER" id="PTHR43180:SF31">
    <property type="entry name" value="CHAIN DEHYDROGENASE_REDUCTASE, PUTATIVE (AFU_ORTHOLOGUE AFUA_2G16570)-RELATED"/>
    <property type="match status" value="1"/>
</dbReference>
<protein>
    <submittedName>
        <fullName evidence="4">Uncharacterized protein</fullName>
    </submittedName>
</protein>
<dbReference type="InterPro" id="IPR020904">
    <property type="entry name" value="Sc_DH/Rdtase_CS"/>
</dbReference>
<dbReference type="GeneID" id="64978059"/>
<evidence type="ECO:0000313" key="4">
    <source>
        <dbReference type="EMBL" id="BCS28062.1"/>
    </source>
</evidence>
<dbReference type="SUPFAM" id="SSF51735">
    <property type="entry name" value="NAD(P)-binding Rossmann-fold domains"/>
    <property type="match status" value="1"/>
</dbReference>
<dbReference type="PRINTS" id="PR00081">
    <property type="entry name" value="GDHRDH"/>
</dbReference>
<evidence type="ECO:0000256" key="3">
    <source>
        <dbReference type="ARBA" id="ARBA00023002"/>
    </source>
</evidence>
<dbReference type="PANTHER" id="PTHR43180">
    <property type="entry name" value="3-OXOACYL-(ACYL-CARRIER-PROTEIN) REDUCTASE (AFU_ORTHOLOGUE AFUA_6G11210)"/>
    <property type="match status" value="1"/>
</dbReference>
<keyword evidence="5" id="KW-1185">Reference proteome</keyword>
<organism evidence="4 5">
    <name type="scientific">Aspergillus puulaauensis</name>
    <dbReference type="NCBI Taxonomy" id="1220207"/>
    <lineage>
        <taxon>Eukaryota</taxon>
        <taxon>Fungi</taxon>
        <taxon>Dikarya</taxon>
        <taxon>Ascomycota</taxon>
        <taxon>Pezizomycotina</taxon>
        <taxon>Eurotiomycetes</taxon>
        <taxon>Eurotiomycetidae</taxon>
        <taxon>Eurotiales</taxon>
        <taxon>Aspergillaceae</taxon>
        <taxon>Aspergillus</taxon>
    </lineage>
</organism>
<evidence type="ECO:0000256" key="1">
    <source>
        <dbReference type="ARBA" id="ARBA00006484"/>
    </source>
</evidence>
<dbReference type="InterPro" id="IPR002347">
    <property type="entry name" value="SDR_fam"/>
</dbReference>
<evidence type="ECO:0000256" key="2">
    <source>
        <dbReference type="ARBA" id="ARBA00022857"/>
    </source>
</evidence>
<dbReference type="OrthoDB" id="5371740at2759"/>
<accession>A0A7R8ARG2</accession>
<dbReference type="GO" id="GO:0016491">
    <property type="term" value="F:oxidoreductase activity"/>
    <property type="evidence" value="ECO:0007669"/>
    <property type="project" value="UniProtKB-KW"/>
</dbReference>
<name>A0A7R8ARG2_9EURO</name>
<gene>
    <name evidence="4" type="ORF">APUU_61110S</name>
</gene>
<comment type="similarity">
    <text evidence="1">Belongs to the short-chain dehydrogenases/reductases (SDR) family.</text>
</comment>
<dbReference type="Proteomes" id="UP000654913">
    <property type="component" value="Chromosome 6"/>
</dbReference>
<dbReference type="GO" id="GO:0044550">
    <property type="term" value="P:secondary metabolite biosynthetic process"/>
    <property type="evidence" value="ECO:0007669"/>
    <property type="project" value="UniProtKB-ARBA"/>
</dbReference>
<reference evidence="4" key="1">
    <citation type="submission" date="2021-01" db="EMBL/GenBank/DDBJ databases">
        <authorList>
            <consortium name="Aspergillus puulaauensis MK2 genome sequencing consortium"/>
            <person name="Kazuki M."/>
            <person name="Futagami T."/>
        </authorList>
    </citation>
    <scope>NUCLEOTIDE SEQUENCE</scope>
    <source>
        <strain evidence="4">MK2</strain>
    </source>
</reference>
<dbReference type="KEGG" id="apuu:APUU_61110S"/>
<dbReference type="AlphaFoldDB" id="A0A7R8ARG2"/>
<dbReference type="Pfam" id="PF00106">
    <property type="entry name" value="adh_short"/>
    <property type="match status" value="1"/>
</dbReference>
<keyword evidence="2" id="KW-0521">NADP</keyword>
<dbReference type="PROSITE" id="PS00061">
    <property type="entry name" value="ADH_SHORT"/>
    <property type="match status" value="1"/>
</dbReference>
<proteinExistence type="inferred from homology"/>
<evidence type="ECO:0000313" key="5">
    <source>
        <dbReference type="Proteomes" id="UP000654913"/>
    </source>
</evidence>
<reference evidence="4" key="2">
    <citation type="submission" date="2021-02" db="EMBL/GenBank/DDBJ databases">
        <title>Aspergillus puulaauensis MK2 genome sequence.</title>
        <authorList>
            <person name="Futagami T."/>
            <person name="Mori K."/>
            <person name="Kadooka C."/>
            <person name="Tanaka T."/>
        </authorList>
    </citation>
    <scope>NUCLEOTIDE SEQUENCE</scope>
    <source>
        <strain evidence="4">MK2</strain>
    </source>
</reference>
<sequence length="299" mass="32129">MSTPAYQNSLVDAQRAVDFSQVSGKTVVLTGGSSGLGLCYVRAFVEAGAFVVNGDIKPPTESFPSDRVVYVKCDVAQWEDQVTVFKTARDRSPNGGIDIVIANAGIYSPDAFDGITDDEPQKPITKLLDVNLTGVIYTSKLAGWHFHHQEGQRDRCLILVTSIMGYIDTQGSSVYSAAKHGVRGLMTCLRRKGVVRVNCLAPWFIATPILPASFIQSTGAQFQSQGLDFAKTDDAVTAVVRLATDTSINGRTLGVVPRQLSSSGYLDLDRDDFNQGSPLDTLQVMASSLVYGEFGASST</sequence>
<keyword evidence="3" id="KW-0560">Oxidoreductase</keyword>
<dbReference type="RefSeq" id="XP_041560248.1">
    <property type="nucleotide sequence ID" value="XM_041694415.1"/>
</dbReference>
<dbReference type="Gene3D" id="3.40.50.720">
    <property type="entry name" value="NAD(P)-binding Rossmann-like Domain"/>
    <property type="match status" value="1"/>
</dbReference>
<dbReference type="EMBL" id="AP024448">
    <property type="protein sequence ID" value="BCS28062.1"/>
    <property type="molecule type" value="Genomic_DNA"/>
</dbReference>